<proteinExistence type="predicted"/>
<organism evidence="1 2">
    <name type="scientific">Gigaspora rosea</name>
    <dbReference type="NCBI Taxonomy" id="44941"/>
    <lineage>
        <taxon>Eukaryota</taxon>
        <taxon>Fungi</taxon>
        <taxon>Fungi incertae sedis</taxon>
        <taxon>Mucoromycota</taxon>
        <taxon>Glomeromycotina</taxon>
        <taxon>Glomeromycetes</taxon>
        <taxon>Diversisporales</taxon>
        <taxon>Gigasporaceae</taxon>
        <taxon>Gigaspora</taxon>
    </lineage>
</organism>
<dbReference type="OrthoDB" id="431212at2759"/>
<gene>
    <name evidence="1" type="ORF">C2G38_2180922</name>
</gene>
<accession>A0A397VD46</accession>
<evidence type="ECO:0000313" key="2">
    <source>
        <dbReference type="Proteomes" id="UP000266673"/>
    </source>
</evidence>
<protein>
    <submittedName>
        <fullName evidence="1">Uncharacterized protein</fullName>
    </submittedName>
</protein>
<sequence>MAKFGDETSDFEGATAVYICDASSISIGAIFGLPPVTAYFESGGCWIFSDEEY</sequence>
<reference evidence="1 2" key="1">
    <citation type="submission" date="2018-06" db="EMBL/GenBank/DDBJ databases">
        <title>Comparative genomics reveals the genomic features of Rhizophagus irregularis, R. cerebriforme, R. diaphanum and Gigaspora rosea, and their symbiotic lifestyle signature.</title>
        <authorList>
            <person name="Morin E."/>
            <person name="San Clemente H."/>
            <person name="Chen E.C.H."/>
            <person name="De La Providencia I."/>
            <person name="Hainaut M."/>
            <person name="Kuo A."/>
            <person name="Kohler A."/>
            <person name="Murat C."/>
            <person name="Tang N."/>
            <person name="Roy S."/>
            <person name="Loubradou J."/>
            <person name="Henrissat B."/>
            <person name="Grigoriev I.V."/>
            <person name="Corradi N."/>
            <person name="Roux C."/>
            <person name="Martin F.M."/>
        </authorList>
    </citation>
    <scope>NUCLEOTIDE SEQUENCE [LARGE SCALE GENOMIC DNA]</scope>
    <source>
        <strain evidence="1 2">DAOM 194757</strain>
    </source>
</reference>
<dbReference type="AlphaFoldDB" id="A0A397VD46"/>
<keyword evidence="2" id="KW-1185">Reference proteome</keyword>
<evidence type="ECO:0000313" key="1">
    <source>
        <dbReference type="EMBL" id="RIB19761.1"/>
    </source>
</evidence>
<dbReference type="Proteomes" id="UP000266673">
    <property type="component" value="Unassembled WGS sequence"/>
</dbReference>
<dbReference type="EMBL" id="QKWP01000454">
    <property type="protein sequence ID" value="RIB19761.1"/>
    <property type="molecule type" value="Genomic_DNA"/>
</dbReference>
<name>A0A397VD46_9GLOM</name>
<comment type="caution">
    <text evidence="1">The sequence shown here is derived from an EMBL/GenBank/DDBJ whole genome shotgun (WGS) entry which is preliminary data.</text>
</comment>